<reference evidence="2 3" key="1">
    <citation type="submission" date="2023-04" db="EMBL/GenBank/DDBJ databases">
        <title>Marinoamorphus aggregata gen. nov., sp. Nov., isolate from tissue of brittle star Ophioplocus japonicus.</title>
        <authorList>
            <person name="Kawano K."/>
            <person name="Sawayama S."/>
            <person name="Nakagawa S."/>
        </authorList>
    </citation>
    <scope>NUCLEOTIDE SEQUENCE [LARGE SCALE GENOMIC DNA]</scope>
    <source>
        <strain evidence="2 3">NKW23</strain>
    </source>
</reference>
<accession>A0ABQ6LT63</accession>
<sequence>MPPIIGPRPAPASGRAAPASGRPAPASDRAGHASGRPAPASACAAPASDRAAGCRRRLGAFALGLALALGAAAPLAPAPLAAAAEIAPLRLGNWQGGAYSDDRTGAFSHCAASARYRSGITLLFSVTRERSWSMGVSSPDWRLRPGATYPIRYRVDGGAVHDAAALARSPVLAQVMLPASERLFLSFRKGRMLRIAAAGRVLEFRLDGTARLLTALLGCARRFAGTGGGDPSAGGRQRGRAPGIGAGFRSRVGDQTTQTPSS</sequence>
<dbReference type="RefSeq" id="WP_285674544.1">
    <property type="nucleotide sequence ID" value="NZ_BSYI01000056.1"/>
</dbReference>
<keyword evidence="3" id="KW-1185">Reference proteome</keyword>
<gene>
    <name evidence="2" type="ORF">LNKW23_44750</name>
</gene>
<organism evidence="2 3">
    <name type="scientific">Paralimibaculum aggregatum</name>
    <dbReference type="NCBI Taxonomy" id="3036245"/>
    <lineage>
        <taxon>Bacteria</taxon>
        <taxon>Pseudomonadati</taxon>
        <taxon>Pseudomonadota</taxon>
        <taxon>Alphaproteobacteria</taxon>
        <taxon>Rhodobacterales</taxon>
        <taxon>Paracoccaceae</taxon>
        <taxon>Paralimibaculum</taxon>
    </lineage>
</organism>
<feature type="compositionally biased region" description="Polar residues" evidence="1">
    <location>
        <begin position="253"/>
        <end position="262"/>
    </location>
</feature>
<protein>
    <submittedName>
        <fullName evidence="2">Uncharacterized protein</fullName>
    </submittedName>
</protein>
<dbReference type="EMBL" id="BSYI01000056">
    <property type="protein sequence ID" value="GMG85258.1"/>
    <property type="molecule type" value="Genomic_DNA"/>
</dbReference>
<comment type="caution">
    <text evidence="2">The sequence shown here is derived from an EMBL/GenBank/DDBJ whole genome shotgun (WGS) entry which is preliminary data.</text>
</comment>
<evidence type="ECO:0000313" key="2">
    <source>
        <dbReference type="EMBL" id="GMG85258.1"/>
    </source>
</evidence>
<dbReference type="Proteomes" id="UP001239909">
    <property type="component" value="Unassembled WGS sequence"/>
</dbReference>
<feature type="compositionally biased region" description="Pro residues" evidence="1">
    <location>
        <begin position="1"/>
        <end position="10"/>
    </location>
</feature>
<feature type="region of interest" description="Disordered" evidence="1">
    <location>
        <begin position="1"/>
        <end position="42"/>
    </location>
</feature>
<evidence type="ECO:0000313" key="3">
    <source>
        <dbReference type="Proteomes" id="UP001239909"/>
    </source>
</evidence>
<feature type="compositionally biased region" description="Low complexity" evidence="1">
    <location>
        <begin position="11"/>
        <end position="42"/>
    </location>
</feature>
<evidence type="ECO:0000256" key="1">
    <source>
        <dbReference type="SAM" id="MobiDB-lite"/>
    </source>
</evidence>
<name>A0ABQ6LT63_9RHOB</name>
<proteinExistence type="predicted"/>
<feature type="region of interest" description="Disordered" evidence="1">
    <location>
        <begin position="227"/>
        <end position="262"/>
    </location>
</feature>